<evidence type="ECO:0000313" key="2">
    <source>
        <dbReference type="EMBL" id="KKT69036.1"/>
    </source>
</evidence>
<dbReference type="SUPFAM" id="SSF103256">
    <property type="entry name" value="Hypothetical protein TM0160"/>
    <property type="match status" value="1"/>
</dbReference>
<dbReference type="InterPro" id="IPR036104">
    <property type="entry name" value="BFN_sf"/>
</dbReference>
<evidence type="ECO:0000259" key="1">
    <source>
        <dbReference type="PROSITE" id="PS51658"/>
    </source>
</evidence>
<dbReference type="PROSITE" id="PS51658">
    <property type="entry name" value="BFN"/>
    <property type="match status" value="1"/>
</dbReference>
<reference evidence="2 3" key="1">
    <citation type="journal article" date="2015" name="Nature">
        <title>rRNA introns, odd ribosomes, and small enigmatic genomes across a large radiation of phyla.</title>
        <authorList>
            <person name="Brown C.T."/>
            <person name="Hug L.A."/>
            <person name="Thomas B.C."/>
            <person name="Sharon I."/>
            <person name="Castelle C.J."/>
            <person name="Singh A."/>
            <person name="Wilkins M.J."/>
            <person name="Williams K.H."/>
            <person name="Banfield J.F."/>
        </authorList>
    </citation>
    <scope>NUCLEOTIDE SEQUENCE [LARGE SCALE GENOMIC DNA]</scope>
</reference>
<organism evidence="2 3">
    <name type="scientific">candidate division WWE3 bacterium GW2011_GWB1_44_4</name>
    <dbReference type="NCBI Taxonomy" id="1619116"/>
    <lineage>
        <taxon>Bacteria</taxon>
        <taxon>Katanobacteria</taxon>
    </lineage>
</organism>
<feature type="domain" description="BFN" evidence="1">
    <location>
        <begin position="17"/>
        <end position="150"/>
    </location>
</feature>
<name>A0A0G1JBL0_UNCKA</name>
<dbReference type="Proteomes" id="UP000034783">
    <property type="component" value="Unassembled WGS sequence"/>
</dbReference>
<accession>A0A0G1JBL0</accession>
<sequence length="164" mass="18772">MINHVIGLFRCTAHPNYRQIFLKNINETATPHGIDYTLYFQVLGENVYIPIDIPRESGQRLMLMREKAHYPRPHVYDTMKRVILCLGGAPKAVLLAMYSGGIYYTFMQVERGNKSFEIDTKFVDAISMAIVCKLPIFVEQNLCKILGVNIDQELEGFMFSSLDS</sequence>
<dbReference type="InterPro" id="IPR003729">
    <property type="entry name" value="Bi_nuclease_dom"/>
</dbReference>
<dbReference type="AlphaFoldDB" id="A0A0G1JBL0"/>
<dbReference type="EMBL" id="LCJD01000030">
    <property type="protein sequence ID" value="KKT69036.1"/>
    <property type="molecule type" value="Genomic_DNA"/>
</dbReference>
<comment type="caution">
    <text evidence="2">The sequence shown here is derived from an EMBL/GenBank/DDBJ whole genome shotgun (WGS) entry which is preliminary data.</text>
</comment>
<dbReference type="Pfam" id="PF02577">
    <property type="entry name" value="BFN_dom"/>
    <property type="match status" value="1"/>
</dbReference>
<proteinExistence type="predicted"/>
<dbReference type="GO" id="GO:0004518">
    <property type="term" value="F:nuclease activity"/>
    <property type="evidence" value="ECO:0007669"/>
    <property type="project" value="InterPro"/>
</dbReference>
<dbReference type="Gene3D" id="3.10.690.10">
    <property type="entry name" value="Bifunctional nuclease domain"/>
    <property type="match status" value="1"/>
</dbReference>
<gene>
    <name evidence="2" type="ORF">UW65_C0030G0006</name>
</gene>
<evidence type="ECO:0000313" key="3">
    <source>
        <dbReference type="Proteomes" id="UP000034783"/>
    </source>
</evidence>
<protein>
    <recommendedName>
        <fullName evidence="1">BFN domain-containing protein</fullName>
    </recommendedName>
</protein>